<dbReference type="RefSeq" id="WP_285660978.1">
    <property type="nucleotide sequence ID" value="NZ_BSTX01000001.1"/>
</dbReference>
<keyword evidence="7" id="KW-1185">Reference proteome</keyword>
<keyword evidence="2" id="KW-0812">Transmembrane</keyword>
<dbReference type="Proteomes" id="UP001165079">
    <property type="component" value="Unassembled WGS sequence"/>
</dbReference>
<feature type="chain" id="PRO_5040805554" description="VCBS repeat protein" evidence="5">
    <location>
        <begin position="27"/>
        <end position="928"/>
    </location>
</feature>
<dbReference type="GO" id="GO:0016020">
    <property type="term" value="C:membrane"/>
    <property type="evidence" value="ECO:0007669"/>
    <property type="project" value="UniProtKB-SubCell"/>
</dbReference>
<evidence type="ECO:0000256" key="5">
    <source>
        <dbReference type="SAM" id="SignalP"/>
    </source>
</evidence>
<organism evidence="6 7">
    <name type="scientific">Actinorhabdospora filicis</name>
    <dbReference type="NCBI Taxonomy" id="1785913"/>
    <lineage>
        <taxon>Bacteria</taxon>
        <taxon>Bacillati</taxon>
        <taxon>Actinomycetota</taxon>
        <taxon>Actinomycetes</taxon>
        <taxon>Micromonosporales</taxon>
        <taxon>Micromonosporaceae</taxon>
        <taxon>Actinorhabdospora</taxon>
    </lineage>
</organism>
<evidence type="ECO:0000256" key="2">
    <source>
        <dbReference type="ARBA" id="ARBA00022692"/>
    </source>
</evidence>
<dbReference type="PANTHER" id="PTHR21419:SF30">
    <property type="entry name" value="IG-LIKE DOMAIN-CONTAINING PROTEIN"/>
    <property type="match status" value="1"/>
</dbReference>
<name>A0A9W6SEI8_9ACTN</name>
<gene>
    <name evidence="6" type="ORF">Afil01_05560</name>
</gene>
<evidence type="ECO:0000313" key="7">
    <source>
        <dbReference type="Proteomes" id="UP001165079"/>
    </source>
</evidence>
<evidence type="ECO:0000256" key="4">
    <source>
        <dbReference type="ARBA" id="ARBA00023136"/>
    </source>
</evidence>
<proteinExistence type="predicted"/>
<keyword evidence="4" id="KW-0472">Membrane</keyword>
<keyword evidence="5" id="KW-0732">Signal</keyword>
<keyword evidence="3" id="KW-1133">Transmembrane helix</keyword>
<dbReference type="PANTHER" id="PTHR21419">
    <property type="match status" value="1"/>
</dbReference>
<feature type="signal peptide" evidence="5">
    <location>
        <begin position="1"/>
        <end position="26"/>
    </location>
</feature>
<evidence type="ECO:0000256" key="3">
    <source>
        <dbReference type="ARBA" id="ARBA00022989"/>
    </source>
</evidence>
<dbReference type="SUPFAM" id="SSF50998">
    <property type="entry name" value="Quinoprotein alcohol dehydrogenase-like"/>
    <property type="match status" value="1"/>
</dbReference>
<dbReference type="InterPro" id="IPR045232">
    <property type="entry name" value="FAM234"/>
</dbReference>
<sequence length="928" mass="98255">MTAKKRTLLLAGTLALALGLSAAAHADPTAPEPAPQTGLTAQQREDLMSRLENLGATTPAGEQETATAQATAANGWRTHDFKETASLETDNGLGALAELDGDKLLINQYGTLTRLDGEQNVVWRRTASTLWPEWKLTYLRPWSRGIPAFQVKVGTYATSSVGDWTDRGYAVGDLTGDGVDDVAFISYVGDTPSSPVVLPESKSGAAGIVDVLDGATGTTLWSKRYMNARMVLIQDGTLVVADMPIGNRLSEPTSLAKAYAYTFTRSGDTLTETPKWTVDTGSHTAYWNVLEPAGDGKVALGWSENPSKRLGGHLMALDTASGVKAWDVATPNLVRTLGLDGRRGVLVGTEQDTYGSDSVGYKLVTYTLAGGARTELSTRVNALPMAMDIADVTGGRGPEYLVTEGLPDPIGYIAASQVRATDGGAQLWTYTVKRSPDWGKDGPLMFGLTTSGGDVIVNWMDDTRIEQVGTRTREQAAGMAVLRGRDGEPRWEHRGGPHASPLYALPGDGRVATVSYDQTYREYGLRDGDEDVKTPLFGDFSQLATYDVNGDGVKDLIVGGEAHGVLAFDGTRLGAQARPLWRATAPGAIHRLALANVSGSSRPELVVAATGAVMVIDPRDGDVDEEFGGGHGDVWTFAVGELSGDAKHAEIVVPTDGVRAYDGDGDRLWTYGEDETLAWSSVAIADRQVYAMYTTRADAQGATPQRGSVAVTARGRTAWKAPASIVDREAIGLWNGVYADPAIPFADGHAVAFAIGSDSVDTAYEVRDGRTGELVTAVGPTSGAAMHRQFLVTPAGLTQVRQIMFATVGPDKVPHGGFLIPNPFGAALATGPDGEPLIVSGNEGYLATWDTSVLTADKSYVTAKGDSTGGLENWTVIVDDLDGDGTQEIIGLDLDAVMYDRIQDRTGGGYWSVSPARTGVGIFTIVKL</sequence>
<reference evidence="6" key="1">
    <citation type="submission" date="2023-03" db="EMBL/GenBank/DDBJ databases">
        <title>Actinorhabdospora filicis NBRC 111898.</title>
        <authorList>
            <person name="Ichikawa N."/>
            <person name="Sato H."/>
            <person name="Tonouchi N."/>
        </authorList>
    </citation>
    <scope>NUCLEOTIDE SEQUENCE</scope>
    <source>
        <strain evidence="6">NBRC 111898</strain>
    </source>
</reference>
<dbReference type="AlphaFoldDB" id="A0A9W6SEI8"/>
<evidence type="ECO:0000256" key="1">
    <source>
        <dbReference type="ARBA" id="ARBA00004167"/>
    </source>
</evidence>
<comment type="caution">
    <text evidence="6">The sequence shown here is derived from an EMBL/GenBank/DDBJ whole genome shotgun (WGS) entry which is preliminary data.</text>
</comment>
<evidence type="ECO:0008006" key="8">
    <source>
        <dbReference type="Google" id="ProtNLM"/>
    </source>
</evidence>
<comment type="subcellular location">
    <subcellularLocation>
        <location evidence="1">Membrane</location>
        <topology evidence="1">Single-pass membrane protein</topology>
    </subcellularLocation>
</comment>
<dbReference type="InterPro" id="IPR011047">
    <property type="entry name" value="Quinoprotein_ADH-like_sf"/>
</dbReference>
<dbReference type="EMBL" id="BSTX01000001">
    <property type="protein sequence ID" value="GLZ75749.1"/>
    <property type="molecule type" value="Genomic_DNA"/>
</dbReference>
<protein>
    <recommendedName>
        <fullName evidence="8">VCBS repeat protein</fullName>
    </recommendedName>
</protein>
<evidence type="ECO:0000313" key="6">
    <source>
        <dbReference type="EMBL" id="GLZ75749.1"/>
    </source>
</evidence>
<accession>A0A9W6SEI8</accession>